<evidence type="ECO:0000256" key="4">
    <source>
        <dbReference type="ARBA" id="ARBA00022771"/>
    </source>
</evidence>
<feature type="region of interest" description="Disordered" evidence="7">
    <location>
        <begin position="1201"/>
        <end position="1222"/>
    </location>
</feature>
<feature type="chain" id="PRO_5041901674" description="C2H2-type domain-containing protein" evidence="8">
    <location>
        <begin position="20"/>
        <end position="1567"/>
    </location>
</feature>
<feature type="domain" description="C2H2-type" evidence="9">
    <location>
        <begin position="1305"/>
        <end position="1327"/>
    </location>
</feature>
<feature type="compositionally biased region" description="Basic and acidic residues" evidence="7">
    <location>
        <begin position="423"/>
        <end position="459"/>
    </location>
</feature>
<dbReference type="InterPro" id="IPR013087">
    <property type="entry name" value="Znf_C2H2_type"/>
</dbReference>
<keyword evidence="4" id="KW-0863">Zinc-finger</keyword>
<proteinExistence type="predicted"/>
<keyword evidence="2" id="KW-0479">Metal-binding</keyword>
<dbReference type="GO" id="GO:0008270">
    <property type="term" value="F:zinc ion binding"/>
    <property type="evidence" value="ECO:0007669"/>
    <property type="project" value="UniProtKB-KW"/>
</dbReference>
<feature type="region of interest" description="Disordered" evidence="7">
    <location>
        <begin position="221"/>
        <end position="270"/>
    </location>
</feature>
<accession>A0AAE0VGW4</accession>
<feature type="region of interest" description="Disordered" evidence="7">
    <location>
        <begin position="1113"/>
        <end position="1151"/>
    </location>
</feature>
<keyword evidence="5" id="KW-0862">Zinc</keyword>
<evidence type="ECO:0000256" key="8">
    <source>
        <dbReference type="SAM" id="SignalP"/>
    </source>
</evidence>
<evidence type="ECO:0000256" key="7">
    <source>
        <dbReference type="SAM" id="MobiDB-lite"/>
    </source>
</evidence>
<dbReference type="PANTHER" id="PTHR24376:SF235">
    <property type="entry name" value="C2H2-TYPE DOMAIN-CONTAINING PROTEIN"/>
    <property type="match status" value="1"/>
</dbReference>
<dbReference type="SMART" id="SM00355">
    <property type="entry name" value="ZnF_C2H2"/>
    <property type="match status" value="9"/>
</dbReference>
<feature type="compositionally biased region" description="Basic and acidic residues" evidence="7">
    <location>
        <begin position="350"/>
        <end position="414"/>
    </location>
</feature>
<feature type="compositionally biased region" description="Polar residues" evidence="7">
    <location>
        <begin position="476"/>
        <end position="490"/>
    </location>
</feature>
<reference evidence="10" key="3">
    <citation type="submission" date="2023-05" db="EMBL/GenBank/DDBJ databases">
        <authorList>
            <person name="Smith C.H."/>
        </authorList>
    </citation>
    <scope>NUCLEOTIDE SEQUENCE</scope>
    <source>
        <strain evidence="10">CHS0354</strain>
        <tissue evidence="10">Mantle</tissue>
    </source>
</reference>
<protein>
    <recommendedName>
        <fullName evidence="9">C2H2-type domain-containing protein</fullName>
    </recommendedName>
</protein>
<comment type="subcellular location">
    <subcellularLocation>
        <location evidence="1">Nucleus</location>
    </subcellularLocation>
</comment>
<reference evidence="10" key="2">
    <citation type="journal article" date="2021" name="Genome Biol. Evol.">
        <title>Developing a high-quality reference genome for a parasitic bivalve with doubly uniparental inheritance (Bivalvia: Unionida).</title>
        <authorList>
            <person name="Smith C.H."/>
        </authorList>
    </citation>
    <scope>NUCLEOTIDE SEQUENCE</scope>
    <source>
        <strain evidence="10">CHS0354</strain>
        <tissue evidence="10">Mantle</tissue>
    </source>
</reference>
<comment type="caution">
    <text evidence="10">The sequence shown here is derived from an EMBL/GenBank/DDBJ whole genome shotgun (WGS) entry which is preliminary data.</text>
</comment>
<dbReference type="Proteomes" id="UP001195483">
    <property type="component" value="Unassembled WGS sequence"/>
</dbReference>
<feature type="region of interest" description="Disordered" evidence="7">
    <location>
        <begin position="764"/>
        <end position="790"/>
    </location>
</feature>
<evidence type="ECO:0000256" key="3">
    <source>
        <dbReference type="ARBA" id="ARBA00022737"/>
    </source>
</evidence>
<keyword evidence="3" id="KW-0677">Repeat</keyword>
<evidence type="ECO:0000313" key="11">
    <source>
        <dbReference type="Proteomes" id="UP001195483"/>
    </source>
</evidence>
<feature type="compositionally biased region" description="Basic and acidic residues" evidence="7">
    <location>
        <begin position="221"/>
        <end position="233"/>
    </location>
</feature>
<feature type="region of interest" description="Disordered" evidence="7">
    <location>
        <begin position="476"/>
        <end position="505"/>
    </location>
</feature>
<feature type="compositionally biased region" description="Polar residues" evidence="7">
    <location>
        <begin position="715"/>
        <end position="724"/>
    </location>
</feature>
<feature type="compositionally biased region" description="Polar residues" evidence="7">
    <location>
        <begin position="250"/>
        <end position="262"/>
    </location>
</feature>
<feature type="region of interest" description="Disordered" evidence="7">
    <location>
        <begin position="307"/>
        <end position="328"/>
    </location>
</feature>
<dbReference type="PROSITE" id="PS00028">
    <property type="entry name" value="ZINC_FINGER_C2H2_1"/>
    <property type="match status" value="2"/>
</dbReference>
<evidence type="ECO:0000313" key="10">
    <source>
        <dbReference type="EMBL" id="KAK3577186.1"/>
    </source>
</evidence>
<dbReference type="GO" id="GO:0000978">
    <property type="term" value="F:RNA polymerase II cis-regulatory region sequence-specific DNA binding"/>
    <property type="evidence" value="ECO:0007669"/>
    <property type="project" value="TreeGrafter"/>
</dbReference>
<evidence type="ECO:0000256" key="1">
    <source>
        <dbReference type="ARBA" id="ARBA00004123"/>
    </source>
</evidence>
<sequence>MLILHNLLWKFCIIYCVEMDPDFNNANPGLCPIGALKITLPVRQLQLFIDMWKHSQLDANKINVSYDVNVRLKRNFHNPEIGCERKSFQTFVSDSIWTICMENDQICFSVSKLAPKTGPYQHVECTIAEVVKFRFNDSCVIQKKTLNEKDLSSLFSKDAQMEVSSEFRKYGTHSVIHYDESHCSGDNGATQDCEGKIQCNNTAHSDGRKIPFKDIFTDGNKKTMPFEDTKSESDTANMDDKEDSFVIDIQDSSGSKSTTPGDNQIDEKHAQTASGFDIDKSDIVMSETRKGQINPAINSKVINKEKSGCKSKNVSSGTLEGSGNSDMGRKKTMAIEMEIIEIDNNEDDNCENKTVDKKDKDEEKNEVGRYQDDEVTKDEEEKKEKECYEEVKGNHEWEEVEKEEKLAQDSCKEVEGEEELREDESKEVGEEKNSVLSVKSKEVGEEKNSVLSVKSKEVGEEKNSVLSVKHKCAHTSLTNPVVGGSNSNSDRVPEKKGTASMTSPDKLPLEECFEEEFECDVWNDDLMNVVMMDIVTEATKNKTKDDFEAEGKGLKSRPQIQDGVEHEHVENEHIISGGKTDATGKSKAHSCSGRTYDDEIFNQVSQNQTDVAKLQSGCNHDQIRIGHEKLEKGDSPISHDFPCQNDGNDTEWIKIEINPDFRENAVESVHDGAPNQERNSRSQNSFLEKEKCDCPLVDLSIVKAEPVDDNESTDARSGSKSTIENFKFQGISPQPLRAQTSQSICPPLLTAQTSRCISTPQTAQTSQVISTSPLTAQTSHGINSSPKTAQTAQGISTPLLTAHASQCISTPLLTAQTFQSISAPQPTAQTSQGISTPRLTAQTSQGISTPGLRAQTVTKTSYKLPTILQRRNVPMKVVPIVTSAPTEGLQISPVMYQCIPISSLILNQPQTSKKGPNPSNPPVHKNLQMSFSAEESIKSSFSYEPLKINSSSRLQLRTPAHLGVAKDSAIASVQNSQMISRLTNLHLVQSSHPLDKTSHPLDKSTSNLYTSMKPIDAATVAAAGSKANEPCSADMPTSVSMPTSISMPTSVSMPTLVCMPKSVSRPDIHSIRRCSSSFMIMKKTPYQDEEQKINSEIDVEIVWDNLSLTSDQSKTLDPVRTSGMQGEASHGKDISSSSDGKSQKGNFVDEKTALPSDRFDRLCKRMPFNQKICDLEKESCDNKSCSSIRLTLVNNTSLEAFGPNPYQGTKGKSDRKRPPSERPLAGINISKMECFRSKKRRTMFTGTITSFGRIMEKLADRDLDYQIHDSNRLVECINCKEVFISEQDFFYHMVDFEIYINKSSCRCKCCKLRFTNHELLDSHFQLHSVFKNKNGAEINLKREYECKHCEELFCTHRLKLEHDLMDHSLGQVHANLCSECNRAFPNRIWLHMHYKQCCPSQQEQLPLLSFRCQYCGSEFSEKGHCNDHEESCMKASIHHCPYCGIAMGKLLSMAFHISFVHYGVKMICCTENNCSLQFESPLRQMCHRIVDHQAPYVVHQLEESQPLFRCQLCRKSIYSVFELYDHLSARCRWPHGKWVNCKICELKFLSQKAVACHTCCVHPVEEL</sequence>
<evidence type="ECO:0000259" key="9">
    <source>
        <dbReference type="PROSITE" id="PS00028"/>
    </source>
</evidence>
<dbReference type="GO" id="GO:0005634">
    <property type="term" value="C:nucleus"/>
    <property type="evidence" value="ECO:0007669"/>
    <property type="project" value="UniProtKB-SubCell"/>
</dbReference>
<feature type="domain" description="C2H2-type" evidence="9">
    <location>
        <begin position="1440"/>
        <end position="1461"/>
    </location>
</feature>
<organism evidence="10 11">
    <name type="scientific">Potamilus streckersoni</name>
    <dbReference type="NCBI Taxonomy" id="2493646"/>
    <lineage>
        <taxon>Eukaryota</taxon>
        <taxon>Metazoa</taxon>
        <taxon>Spiralia</taxon>
        <taxon>Lophotrochozoa</taxon>
        <taxon>Mollusca</taxon>
        <taxon>Bivalvia</taxon>
        <taxon>Autobranchia</taxon>
        <taxon>Heteroconchia</taxon>
        <taxon>Palaeoheterodonta</taxon>
        <taxon>Unionida</taxon>
        <taxon>Unionoidea</taxon>
        <taxon>Unionidae</taxon>
        <taxon>Ambleminae</taxon>
        <taxon>Lampsilini</taxon>
        <taxon>Potamilus</taxon>
    </lineage>
</organism>
<dbReference type="PANTHER" id="PTHR24376">
    <property type="entry name" value="ZINC FINGER PROTEIN"/>
    <property type="match status" value="1"/>
</dbReference>
<feature type="signal peptide" evidence="8">
    <location>
        <begin position="1"/>
        <end position="19"/>
    </location>
</feature>
<dbReference type="GO" id="GO:0001228">
    <property type="term" value="F:DNA-binding transcription activator activity, RNA polymerase II-specific"/>
    <property type="evidence" value="ECO:0007669"/>
    <property type="project" value="TreeGrafter"/>
</dbReference>
<feature type="compositionally biased region" description="Low complexity" evidence="7">
    <location>
        <begin position="1134"/>
        <end position="1145"/>
    </location>
</feature>
<reference evidence="10" key="1">
    <citation type="journal article" date="2021" name="Genome Biol. Evol.">
        <title>A High-Quality Reference Genome for a Parasitic Bivalve with Doubly Uniparental Inheritance (Bivalvia: Unionida).</title>
        <authorList>
            <person name="Smith C.H."/>
        </authorList>
    </citation>
    <scope>NUCLEOTIDE SEQUENCE</scope>
    <source>
        <strain evidence="10">CHS0354</strain>
    </source>
</reference>
<keyword evidence="8" id="KW-0732">Signal</keyword>
<evidence type="ECO:0000256" key="5">
    <source>
        <dbReference type="ARBA" id="ARBA00022833"/>
    </source>
</evidence>
<evidence type="ECO:0000256" key="2">
    <source>
        <dbReference type="ARBA" id="ARBA00022723"/>
    </source>
</evidence>
<feature type="compositionally biased region" description="Polar residues" evidence="7">
    <location>
        <begin position="310"/>
        <end position="325"/>
    </location>
</feature>
<feature type="region of interest" description="Disordered" evidence="7">
    <location>
        <begin position="344"/>
        <end position="459"/>
    </location>
</feature>
<dbReference type="EMBL" id="JAEAOA010002192">
    <property type="protein sequence ID" value="KAK3577186.1"/>
    <property type="molecule type" value="Genomic_DNA"/>
</dbReference>
<keyword evidence="6" id="KW-0539">Nucleus</keyword>
<feature type="region of interest" description="Disordered" evidence="7">
    <location>
        <begin position="705"/>
        <end position="725"/>
    </location>
</feature>
<evidence type="ECO:0000256" key="6">
    <source>
        <dbReference type="ARBA" id="ARBA00023242"/>
    </source>
</evidence>
<keyword evidence="11" id="KW-1185">Reference proteome</keyword>
<gene>
    <name evidence="10" type="ORF">CHS0354_037526</name>
</gene>
<name>A0AAE0VGW4_9BIVA</name>